<dbReference type="Gene3D" id="1.10.4090.10">
    <property type="entry name" value="Viral capsid, core domain supefamily, Hepatitis B virus"/>
    <property type="match status" value="1"/>
</dbReference>
<organism evidence="1 2">
    <name type="scientific">Hepatitis B virus</name>
    <name type="common">HBV</name>
    <dbReference type="NCBI Taxonomy" id="10407"/>
    <lineage>
        <taxon>Viruses</taxon>
        <taxon>Riboviria</taxon>
        <taxon>Pararnavirae</taxon>
        <taxon>Artverviricota</taxon>
        <taxon>Revtraviricetes</taxon>
        <taxon>Blubervirales</taxon>
        <taxon>Hepadnaviridae</taxon>
        <taxon>Orthohepadnavirus</taxon>
        <taxon>Orthohepadnavirus hominoidei</taxon>
    </lineage>
</organism>
<gene>
    <name evidence="1" type="primary">C</name>
</gene>
<proteinExistence type="predicted"/>
<dbReference type="Proteomes" id="UP000124249">
    <property type="component" value="Genome"/>
</dbReference>
<sequence length="41" mass="4564">MDIDPYKEFGASVELLSFCLLTSFLLFEISSTPPLLCIGRP</sequence>
<evidence type="ECO:0000313" key="1">
    <source>
        <dbReference type="EMBL" id="ACN29778.1"/>
    </source>
</evidence>
<protein>
    <submittedName>
        <fullName evidence="1">Truncated core protein</fullName>
    </submittedName>
</protein>
<evidence type="ECO:0000313" key="2">
    <source>
        <dbReference type="Proteomes" id="UP000124249"/>
    </source>
</evidence>
<organismHost>
    <name type="scientific">Homo sapiens</name>
    <name type="common">Human</name>
    <dbReference type="NCBI Taxonomy" id="9606"/>
</organismHost>
<dbReference type="GO" id="GO:0005198">
    <property type="term" value="F:structural molecule activity"/>
    <property type="evidence" value="ECO:0007669"/>
    <property type="project" value="InterPro"/>
</dbReference>
<dbReference type="InterPro" id="IPR036459">
    <property type="entry name" value="Viral_capsid_core_dom_sf_HBV"/>
</dbReference>
<accession>D3TK15</accession>
<reference evidence="1 2" key="1">
    <citation type="submission" date="2008-07" db="EMBL/GenBank/DDBJ databases">
        <title>Study of Hepatitis B virus sequences in the HBcAg-positive hepatocellular carcinoma.</title>
        <authorList>
            <person name="Huang S.-F.K."/>
            <person name="Yeh C.-T."/>
            <person name="Chen Y.-T."/>
            <person name="Ku Y.-C."/>
            <person name="Chiu Y.-T."/>
            <person name="Hsu H.-Y."/>
            <person name="Hsieh W.-Y."/>
        </authorList>
    </citation>
    <scope>NUCLEOTIDE SEQUENCE [LARGE SCALE GENOMIC DNA]</scope>
</reference>
<dbReference type="SUPFAM" id="SSF47852">
    <property type="entry name" value="Hepatitis B viral capsid (hbcag)"/>
    <property type="match status" value="1"/>
</dbReference>
<name>D3TK15_HBV</name>
<dbReference type="EMBL" id="EU882001">
    <property type="protein sequence ID" value="ACN29778.1"/>
    <property type="molecule type" value="Genomic_DNA"/>
</dbReference>
<organismHost>
    <name type="scientific">Pan troglodytes</name>
    <name type="common">Chimpanzee</name>
    <dbReference type="NCBI Taxonomy" id="9598"/>
</organismHost>